<dbReference type="Pfam" id="PF00378">
    <property type="entry name" value="ECH_1"/>
    <property type="match status" value="1"/>
</dbReference>
<dbReference type="InterPro" id="IPR029045">
    <property type="entry name" value="ClpP/crotonase-like_dom_sf"/>
</dbReference>
<name>A0A1J0VX39_9NOCA</name>
<dbReference type="Gene3D" id="3.90.226.10">
    <property type="entry name" value="2-enoyl-CoA Hydratase, Chain A, domain 1"/>
    <property type="match status" value="1"/>
</dbReference>
<dbReference type="RefSeq" id="WP_071929811.1">
    <property type="nucleotide sequence ID" value="NZ_CP018082.1"/>
</dbReference>
<keyword evidence="2" id="KW-1185">Reference proteome</keyword>
<sequence>MSATQPTRLIRDFTEAGAEIATITLAHPPLNLFDRQLIASLIADIAAVGKQPPRALLINAEGKVVSGGVDVNIFDGRSVEEGAQLWRDLFAQVIHPVEALPCPVVFAAHGLTLTAAFELSLACDIILAAPKAKFGLVETVVGLTPSMGGPQRLAERAGSGRAREFVMTGDLYDAQTMADWGVVNAIHDDLPTAAAQLVTRLAEGPTRAHAATKQIIEAWRSGGVAHADSVTPEVSGELFDTADLRGAVGSFLAVGPGKATYRGE</sequence>
<protein>
    <submittedName>
        <fullName evidence="1">Enoyl-CoA hydratase</fullName>
    </submittedName>
</protein>
<dbReference type="OrthoDB" id="8452484at2"/>
<dbReference type="PANTHER" id="PTHR11941:SF54">
    <property type="entry name" value="ENOYL-COA HYDRATASE, MITOCHONDRIAL"/>
    <property type="match status" value="1"/>
</dbReference>
<dbReference type="AlphaFoldDB" id="A0A1J0VX39"/>
<reference evidence="1" key="1">
    <citation type="submission" date="2016-11" db="EMBL/GenBank/DDBJ databases">
        <authorList>
            <person name="Jaros S."/>
            <person name="Januszkiewicz K."/>
            <person name="Wedrychowicz H."/>
        </authorList>
    </citation>
    <scope>NUCLEOTIDE SEQUENCE [LARGE SCALE GENOMIC DNA]</scope>
    <source>
        <strain evidence="1">Y48</strain>
    </source>
</reference>
<dbReference type="EMBL" id="CP018082">
    <property type="protein sequence ID" value="APE36627.1"/>
    <property type="molecule type" value="Genomic_DNA"/>
</dbReference>
<evidence type="ECO:0000313" key="2">
    <source>
        <dbReference type="Proteomes" id="UP000183810"/>
    </source>
</evidence>
<dbReference type="InterPro" id="IPR001753">
    <property type="entry name" value="Enoyl-CoA_hydra/iso"/>
</dbReference>
<dbReference type="GO" id="GO:0003824">
    <property type="term" value="F:catalytic activity"/>
    <property type="evidence" value="ECO:0007669"/>
    <property type="project" value="UniProtKB-ARBA"/>
</dbReference>
<proteinExistence type="predicted"/>
<gene>
    <name evidence="1" type="ORF">BOX37_24920</name>
</gene>
<evidence type="ECO:0000313" key="1">
    <source>
        <dbReference type="EMBL" id="APE36627.1"/>
    </source>
</evidence>
<accession>A0A1J0VX39</accession>
<dbReference type="SUPFAM" id="SSF52096">
    <property type="entry name" value="ClpP/crotonase"/>
    <property type="match status" value="1"/>
</dbReference>
<dbReference type="KEGG" id="nsl:BOX37_24920"/>
<dbReference type="Proteomes" id="UP000183810">
    <property type="component" value="Chromosome"/>
</dbReference>
<dbReference type="CDD" id="cd06558">
    <property type="entry name" value="crotonase-like"/>
    <property type="match status" value="1"/>
</dbReference>
<organism evidence="1 2">
    <name type="scientific">Nocardia mangyaensis</name>
    <dbReference type="NCBI Taxonomy" id="2213200"/>
    <lineage>
        <taxon>Bacteria</taxon>
        <taxon>Bacillati</taxon>
        <taxon>Actinomycetota</taxon>
        <taxon>Actinomycetes</taxon>
        <taxon>Mycobacteriales</taxon>
        <taxon>Nocardiaceae</taxon>
        <taxon>Nocardia</taxon>
    </lineage>
</organism>
<dbReference type="GO" id="GO:0006635">
    <property type="term" value="P:fatty acid beta-oxidation"/>
    <property type="evidence" value="ECO:0007669"/>
    <property type="project" value="TreeGrafter"/>
</dbReference>
<dbReference type="PANTHER" id="PTHR11941">
    <property type="entry name" value="ENOYL-COA HYDRATASE-RELATED"/>
    <property type="match status" value="1"/>
</dbReference>